<gene>
    <name evidence="1" type="ORF">CFB84_41125</name>
</gene>
<accession>A0A228HPQ1</accession>
<organism evidence="1 2">
    <name type="scientific">Burkholderia aenigmatica</name>
    <dbReference type="NCBI Taxonomy" id="2015348"/>
    <lineage>
        <taxon>Bacteria</taxon>
        <taxon>Pseudomonadati</taxon>
        <taxon>Pseudomonadota</taxon>
        <taxon>Betaproteobacteria</taxon>
        <taxon>Burkholderiales</taxon>
        <taxon>Burkholderiaceae</taxon>
        <taxon>Burkholderia</taxon>
        <taxon>Burkholderia cepacia complex</taxon>
    </lineage>
</organism>
<dbReference type="Proteomes" id="UP000214600">
    <property type="component" value="Unassembled WGS sequence"/>
</dbReference>
<reference evidence="1 2" key="2">
    <citation type="submission" date="2017-08" db="EMBL/GenBank/DDBJ databases">
        <title>WGS of novel Burkholderia cepaca complex species.</title>
        <authorList>
            <person name="Lipuma J."/>
            <person name="Spilker T."/>
        </authorList>
    </citation>
    <scope>NUCLEOTIDE SEQUENCE [LARGE SCALE GENOMIC DNA]</scope>
    <source>
        <strain evidence="1 2">AU17325</strain>
    </source>
</reference>
<name>A0A228HPQ1_9BURK</name>
<protein>
    <submittedName>
        <fullName evidence="1">Uncharacterized protein</fullName>
    </submittedName>
</protein>
<evidence type="ECO:0000313" key="1">
    <source>
        <dbReference type="EMBL" id="OXI32078.1"/>
    </source>
</evidence>
<proteinExistence type="predicted"/>
<sequence>MPSRPRSATPQGGAVAFDVPWRHTARVVSIGAAGSIAVRKMAPISAEADERRDFRKRIHIMRNTTARTHFRCPESG</sequence>
<dbReference type="AlphaFoldDB" id="A0A228HPQ1"/>
<reference evidence="2" key="1">
    <citation type="submission" date="2017-06" db="EMBL/GenBank/DDBJ databases">
        <authorList>
            <person name="LiPuma J."/>
            <person name="Spilker T."/>
        </authorList>
    </citation>
    <scope>NUCLEOTIDE SEQUENCE [LARGE SCALE GENOMIC DNA]</scope>
    <source>
        <strain evidence="2">AU17325</strain>
    </source>
</reference>
<dbReference type="EMBL" id="NKFA01000040">
    <property type="protein sequence ID" value="OXI32078.1"/>
    <property type="molecule type" value="Genomic_DNA"/>
</dbReference>
<evidence type="ECO:0000313" key="2">
    <source>
        <dbReference type="Proteomes" id="UP000214600"/>
    </source>
</evidence>
<comment type="caution">
    <text evidence="1">The sequence shown here is derived from an EMBL/GenBank/DDBJ whole genome shotgun (WGS) entry which is preliminary data.</text>
</comment>